<dbReference type="OMA" id="HCQTEME"/>
<keyword evidence="2" id="KW-0812">Transmembrane</keyword>
<gene>
    <name evidence="4 5" type="primary">LOC110990003</name>
</gene>
<dbReference type="RefSeq" id="XP_022110445.1">
    <property type="nucleotide sequence ID" value="XM_022254753.1"/>
</dbReference>
<keyword evidence="3" id="KW-1185">Reference proteome</keyword>
<name>A0A8B8A3I4_ACAPL</name>
<keyword evidence="2" id="KW-0472">Membrane</keyword>
<sequence length="450" mass="50811">MSNFHLRGTGLEDHSLLNEDQVVVKKNLQKASRGRLRVSSCRCWAIAAFLAALWLAFFGLWLYWNYFRDGGGAVVKTVGHNVNASLMVLPQSLADKTGAYCLDGSPPSYYFRNASSQEHHYSWIIHLLGGSWCYNNTACAHRSTTDLGSSRLLKPTKTFGGILSANFTVNPDFFDWNLVVVNYCDGASFSGTRGDPVSYNNTKIYYRGARVLDAVVNYLLQSAGLEQAERILLSGESAGALAVYLHADHISSMVPDEAPFKALADGGFFVDEMDISGDRQWETAMKDMYQMQHVQWGLDEDCLLAKGSSNKWECFFPQYAYPYVTTPIFVINAVYDRWVQRDILGLYCHPEECDEALGVLQQHRQLFLQRTDQVNRYLKDGMFLTSCYAHCQAVSDLPWMTYAVAGRTVRKAFADWYFERKTPAEARDVDCTSYNCNPTCSNTWELNRSA</sequence>
<dbReference type="Pfam" id="PF03283">
    <property type="entry name" value="PAE"/>
    <property type="match status" value="1"/>
</dbReference>
<protein>
    <submittedName>
        <fullName evidence="4 5">Pectin acetylesterase 11-like</fullName>
    </submittedName>
</protein>
<proteinExistence type="inferred from homology"/>
<dbReference type="RefSeq" id="XP_022110446.1">
    <property type="nucleotide sequence ID" value="XM_022254754.1"/>
</dbReference>
<keyword evidence="2" id="KW-1133">Transmembrane helix</keyword>
<dbReference type="PANTHER" id="PTHR21562:SF67">
    <property type="entry name" value="PECTIN ACETYLESTERASE"/>
    <property type="match status" value="1"/>
</dbReference>
<comment type="similarity">
    <text evidence="1">Belongs to the pectinacetylesterase family. Notum subfamily.</text>
</comment>
<evidence type="ECO:0000313" key="4">
    <source>
        <dbReference type="RefSeq" id="XP_022110445.1"/>
    </source>
</evidence>
<evidence type="ECO:0000256" key="2">
    <source>
        <dbReference type="SAM" id="Phobius"/>
    </source>
</evidence>
<dbReference type="PANTHER" id="PTHR21562">
    <property type="entry name" value="NOTUM-RELATED"/>
    <property type="match status" value="1"/>
</dbReference>
<accession>A0A8B8A3I4</accession>
<dbReference type="SUPFAM" id="SSF53474">
    <property type="entry name" value="alpha/beta-Hydrolases"/>
    <property type="match status" value="1"/>
</dbReference>
<dbReference type="OrthoDB" id="2015280at2759"/>
<evidence type="ECO:0000313" key="3">
    <source>
        <dbReference type="Proteomes" id="UP000694845"/>
    </source>
</evidence>
<dbReference type="InterPro" id="IPR029058">
    <property type="entry name" value="AB_hydrolase_fold"/>
</dbReference>
<dbReference type="KEGG" id="aplc:110990003"/>
<evidence type="ECO:0000256" key="1">
    <source>
        <dbReference type="ARBA" id="ARBA00010213"/>
    </source>
</evidence>
<dbReference type="GeneID" id="110990003"/>
<dbReference type="AlphaFoldDB" id="A0A8B8A3I4"/>
<dbReference type="GO" id="GO:0016787">
    <property type="term" value="F:hydrolase activity"/>
    <property type="evidence" value="ECO:0007669"/>
    <property type="project" value="InterPro"/>
</dbReference>
<reference evidence="4 5" key="1">
    <citation type="submission" date="2025-04" db="UniProtKB">
        <authorList>
            <consortium name="RefSeq"/>
        </authorList>
    </citation>
    <scope>IDENTIFICATION</scope>
</reference>
<evidence type="ECO:0000313" key="5">
    <source>
        <dbReference type="RefSeq" id="XP_022110446.1"/>
    </source>
</evidence>
<feature type="transmembrane region" description="Helical" evidence="2">
    <location>
        <begin position="43"/>
        <end position="64"/>
    </location>
</feature>
<dbReference type="Proteomes" id="UP000694845">
    <property type="component" value="Unplaced"/>
</dbReference>
<dbReference type="InterPro" id="IPR004963">
    <property type="entry name" value="PAE/NOTUM"/>
</dbReference>
<organism evidence="3 5">
    <name type="scientific">Acanthaster planci</name>
    <name type="common">Crown-of-thorns starfish</name>
    <dbReference type="NCBI Taxonomy" id="133434"/>
    <lineage>
        <taxon>Eukaryota</taxon>
        <taxon>Metazoa</taxon>
        <taxon>Echinodermata</taxon>
        <taxon>Eleutherozoa</taxon>
        <taxon>Asterozoa</taxon>
        <taxon>Asteroidea</taxon>
        <taxon>Valvatacea</taxon>
        <taxon>Valvatida</taxon>
        <taxon>Acanthasteridae</taxon>
        <taxon>Acanthaster</taxon>
    </lineage>
</organism>